<evidence type="ECO:0000313" key="3">
    <source>
        <dbReference type="Proteomes" id="UP000591131"/>
    </source>
</evidence>
<feature type="region of interest" description="Disordered" evidence="1">
    <location>
        <begin position="1"/>
        <end position="20"/>
    </location>
</feature>
<gene>
    <name evidence="2" type="ORF">FOL47_001092</name>
</gene>
<keyword evidence="3" id="KW-1185">Reference proteome</keyword>
<dbReference type="AlphaFoldDB" id="A0A7J6MK12"/>
<protein>
    <submittedName>
        <fullName evidence="2">Uncharacterized protein</fullName>
    </submittedName>
</protein>
<accession>A0A7J6MK12</accession>
<evidence type="ECO:0000313" key="2">
    <source>
        <dbReference type="EMBL" id="KAF4671938.1"/>
    </source>
</evidence>
<proteinExistence type="predicted"/>
<comment type="caution">
    <text evidence="2">The sequence shown here is derived from an EMBL/GenBank/DDBJ whole genome shotgun (WGS) entry which is preliminary data.</text>
</comment>
<dbReference type="EMBL" id="JAAPAO010000124">
    <property type="protein sequence ID" value="KAF4671938.1"/>
    <property type="molecule type" value="Genomic_DNA"/>
</dbReference>
<dbReference type="Proteomes" id="UP000591131">
    <property type="component" value="Unassembled WGS sequence"/>
</dbReference>
<reference evidence="2 3" key="1">
    <citation type="submission" date="2020-04" db="EMBL/GenBank/DDBJ databases">
        <title>Perkinsus chesapeaki whole genome sequence.</title>
        <authorList>
            <person name="Bogema D.R."/>
        </authorList>
    </citation>
    <scope>NUCLEOTIDE SEQUENCE [LARGE SCALE GENOMIC DNA]</scope>
    <source>
        <strain evidence="2">ATCC PRA-425</strain>
    </source>
</reference>
<evidence type="ECO:0000256" key="1">
    <source>
        <dbReference type="SAM" id="MobiDB-lite"/>
    </source>
</evidence>
<sequence>MLAKTSSQPRRVLRERQAAKDEGLSSSSELISLDLIKASLAEAPPDGVILIFDTDRPTTQHSLTGWLFDFISPDPDSSTSPTRSRSLSTLGGIDTARDVTSGVCPLMVVANKRQHLDKWQWSNGEARLPTPPTWVDKFLVGEMSPRWASAMSSKAAAGNGMEAVRNKLLRFDSSNSGSETIFTIASLSDDTTTELDRRAWTELLRRSLRYHHQKLFGGV</sequence>
<name>A0A7J6MK12_PERCH</name>
<organism evidence="2 3">
    <name type="scientific">Perkinsus chesapeaki</name>
    <name type="common">Clam parasite</name>
    <name type="synonym">Perkinsus andrewsi</name>
    <dbReference type="NCBI Taxonomy" id="330153"/>
    <lineage>
        <taxon>Eukaryota</taxon>
        <taxon>Sar</taxon>
        <taxon>Alveolata</taxon>
        <taxon>Perkinsozoa</taxon>
        <taxon>Perkinsea</taxon>
        <taxon>Perkinsida</taxon>
        <taxon>Perkinsidae</taxon>
        <taxon>Perkinsus</taxon>
    </lineage>
</organism>